<reference evidence="1 2" key="1">
    <citation type="journal article" date="2011" name="EMBO J.">
        <title>Structural diversity of bacterial flagellar motors.</title>
        <authorList>
            <person name="Chen S."/>
            <person name="Beeby M."/>
            <person name="Murphy G.E."/>
            <person name="Leadbetter J.R."/>
            <person name="Hendrixson D.R."/>
            <person name="Briegel A."/>
            <person name="Li Z."/>
            <person name="Shi J."/>
            <person name="Tocheva E.I."/>
            <person name="Muller A."/>
            <person name="Dobro M.J."/>
            <person name="Jensen G.J."/>
        </authorList>
    </citation>
    <scope>NUCLEOTIDE SEQUENCE [LARGE SCALE GENOMIC DNA]</scope>
    <source>
        <strain evidence="1 2">DSM 6540</strain>
    </source>
</reference>
<dbReference type="Proteomes" id="UP000003240">
    <property type="component" value="Unassembled WGS sequence"/>
</dbReference>
<sequence>MSDKNERQSVRQCQCQKAKSAPKAWLWLKKQIKTAVRDYLEWAKKVQQ</sequence>
<dbReference type="EMBL" id="AFGF01000240">
    <property type="protein sequence ID" value="EGO62174.1"/>
    <property type="molecule type" value="Genomic_DNA"/>
</dbReference>
<dbReference type="STRING" id="1009370.ALO_19462"/>
<dbReference type="AlphaFoldDB" id="F7NP51"/>
<comment type="caution">
    <text evidence="1">The sequence shown here is derived from an EMBL/GenBank/DDBJ whole genome shotgun (WGS) entry which is preliminary data.</text>
</comment>
<protein>
    <submittedName>
        <fullName evidence="1">Uncharacterized protein</fullName>
    </submittedName>
</protein>
<accession>F7NP51</accession>
<proteinExistence type="predicted"/>
<evidence type="ECO:0000313" key="1">
    <source>
        <dbReference type="EMBL" id="EGO62174.1"/>
    </source>
</evidence>
<evidence type="ECO:0000313" key="2">
    <source>
        <dbReference type="Proteomes" id="UP000003240"/>
    </source>
</evidence>
<name>F7NP51_9FIRM</name>
<gene>
    <name evidence="1" type="ORF">ALO_19462</name>
</gene>
<organism evidence="1 2">
    <name type="scientific">Acetonema longum DSM 6540</name>
    <dbReference type="NCBI Taxonomy" id="1009370"/>
    <lineage>
        <taxon>Bacteria</taxon>
        <taxon>Bacillati</taxon>
        <taxon>Bacillota</taxon>
        <taxon>Negativicutes</taxon>
        <taxon>Acetonemataceae</taxon>
        <taxon>Acetonema</taxon>
    </lineage>
</organism>
<keyword evidence="2" id="KW-1185">Reference proteome</keyword>
<dbReference type="RefSeq" id="WP_004099122.1">
    <property type="nucleotide sequence ID" value="NZ_AFGF01000240.1"/>
</dbReference>